<dbReference type="OrthoDB" id="3008976at2759"/>
<keyword evidence="3" id="KW-1185">Reference proteome</keyword>
<dbReference type="AlphaFoldDB" id="A0A4Y7SC00"/>
<reference evidence="2 3" key="1">
    <citation type="journal article" date="2019" name="Nat. Ecol. Evol.">
        <title>Megaphylogeny resolves global patterns of mushroom evolution.</title>
        <authorList>
            <person name="Varga T."/>
            <person name="Krizsan K."/>
            <person name="Foldi C."/>
            <person name="Dima B."/>
            <person name="Sanchez-Garcia M."/>
            <person name="Sanchez-Ramirez S."/>
            <person name="Szollosi G.J."/>
            <person name="Szarkandi J.G."/>
            <person name="Papp V."/>
            <person name="Albert L."/>
            <person name="Andreopoulos W."/>
            <person name="Angelini C."/>
            <person name="Antonin V."/>
            <person name="Barry K.W."/>
            <person name="Bougher N.L."/>
            <person name="Buchanan P."/>
            <person name="Buyck B."/>
            <person name="Bense V."/>
            <person name="Catcheside P."/>
            <person name="Chovatia M."/>
            <person name="Cooper J."/>
            <person name="Damon W."/>
            <person name="Desjardin D."/>
            <person name="Finy P."/>
            <person name="Geml J."/>
            <person name="Haridas S."/>
            <person name="Hughes K."/>
            <person name="Justo A."/>
            <person name="Karasinski D."/>
            <person name="Kautmanova I."/>
            <person name="Kiss B."/>
            <person name="Kocsube S."/>
            <person name="Kotiranta H."/>
            <person name="LaButti K.M."/>
            <person name="Lechner B.E."/>
            <person name="Liimatainen K."/>
            <person name="Lipzen A."/>
            <person name="Lukacs Z."/>
            <person name="Mihaltcheva S."/>
            <person name="Morgado L.N."/>
            <person name="Niskanen T."/>
            <person name="Noordeloos M.E."/>
            <person name="Ohm R.A."/>
            <person name="Ortiz-Santana B."/>
            <person name="Ovrebo C."/>
            <person name="Racz N."/>
            <person name="Riley R."/>
            <person name="Savchenko A."/>
            <person name="Shiryaev A."/>
            <person name="Soop K."/>
            <person name="Spirin V."/>
            <person name="Szebenyi C."/>
            <person name="Tomsovsky M."/>
            <person name="Tulloss R.E."/>
            <person name="Uehling J."/>
            <person name="Grigoriev I.V."/>
            <person name="Vagvolgyi C."/>
            <person name="Papp T."/>
            <person name="Martin F.M."/>
            <person name="Miettinen O."/>
            <person name="Hibbett D.S."/>
            <person name="Nagy L.G."/>
        </authorList>
    </citation>
    <scope>NUCLEOTIDE SEQUENCE [LARGE SCALE GENOMIC DNA]</scope>
    <source>
        <strain evidence="2 3">FP101781</strain>
    </source>
</reference>
<name>A0A4Y7SC00_COPMI</name>
<protein>
    <recommendedName>
        <fullName evidence="1">F-box domain-containing protein</fullName>
    </recommendedName>
</protein>
<gene>
    <name evidence="2" type="ORF">FA13DRAFT_1780902</name>
</gene>
<dbReference type="SUPFAM" id="SSF52047">
    <property type="entry name" value="RNI-like"/>
    <property type="match status" value="1"/>
</dbReference>
<evidence type="ECO:0000259" key="1">
    <source>
        <dbReference type="Pfam" id="PF12937"/>
    </source>
</evidence>
<feature type="domain" description="F-box" evidence="1">
    <location>
        <begin position="4"/>
        <end position="71"/>
    </location>
</feature>
<dbReference type="STRING" id="71717.A0A4Y7SC00"/>
<organism evidence="2 3">
    <name type="scientific">Coprinellus micaceus</name>
    <name type="common">Glistening ink-cap mushroom</name>
    <name type="synonym">Coprinus micaceus</name>
    <dbReference type="NCBI Taxonomy" id="71717"/>
    <lineage>
        <taxon>Eukaryota</taxon>
        <taxon>Fungi</taxon>
        <taxon>Dikarya</taxon>
        <taxon>Basidiomycota</taxon>
        <taxon>Agaricomycotina</taxon>
        <taxon>Agaricomycetes</taxon>
        <taxon>Agaricomycetidae</taxon>
        <taxon>Agaricales</taxon>
        <taxon>Agaricineae</taxon>
        <taxon>Psathyrellaceae</taxon>
        <taxon>Coprinellus</taxon>
    </lineage>
</organism>
<dbReference type="Gene3D" id="3.80.10.10">
    <property type="entry name" value="Ribonuclease Inhibitor"/>
    <property type="match status" value="1"/>
</dbReference>
<accession>A0A4Y7SC00</accession>
<dbReference type="InterPro" id="IPR032675">
    <property type="entry name" value="LRR_dom_sf"/>
</dbReference>
<dbReference type="EMBL" id="QPFP01000215">
    <property type="protein sequence ID" value="TEB18940.1"/>
    <property type="molecule type" value="Genomic_DNA"/>
</dbReference>
<dbReference type="Gene3D" id="1.20.1280.50">
    <property type="match status" value="1"/>
</dbReference>
<dbReference type="Proteomes" id="UP000298030">
    <property type="component" value="Unassembled WGS sequence"/>
</dbReference>
<proteinExistence type="predicted"/>
<evidence type="ECO:0000313" key="2">
    <source>
        <dbReference type="EMBL" id="TEB18940.1"/>
    </source>
</evidence>
<evidence type="ECO:0000313" key="3">
    <source>
        <dbReference type="Proteomes" id="UP000298030"/>
    </source>
</evidence>
<comment type="caution">
    <text evidence="2">The sequence shown here is derived from an EMBL/GenBank/DDBJ whole genome shotgun (WGS) entry which is preliminary data.</text>
</comment>
<sequence length="490" mass="55875">MDYINNLPDEVLNKVFQLVCPKICWEVGFQPQSHREGKARRPMFIGHLSRVCRPWRSIVLTYPCLWSNVDLHIHTIPFNILAGTSRYRPELMEHVLQRSKTHPLTIKLTATDHENNNKFEKAFETLYSVSERWSDVHLDGHLLLLMVKRNPSRWTYRKRPMPRLKRLTLSRSRHCDSLLGILMDLTSNTLPSLTHLTLDRYESLSSIACQVTSRGFPWSQITHLCLKDGLGKAWMELGSIDDFFRQLPELEDLAIEPLLNSRRRAKPPAELYCLKSFAFVMEYGIGTSDQKELANALSFIKAPNLETLKVTIHSSMDAKVAHACLPPFLEQSGGSLKRISLIGFGEGLTTSTLRLTPTVECLSLSMIGCLVPLECLTWKPDKPNILPSLTTLIIDGMAVGDRASLTHLLDSRVRLPRHSDSSTRSDSPVTLKTLHITLDHSMRTFFEGAIEFFHGIWETYPLKGDLWPMDIGIYPDHIMETAIFRKPTHE</sequence>
<dbReference type="Pfam" id="PF12937">
    <property type="entry name" value="F-box-like"/>
    <property type="match status" value="1"/>
</dbReference>
<dbReference type="InterPro" id="IPR001810">
    <property type="entry name" value="F-box_dom"/>
</dbReference>